<dbReference type="InterPro" id="IPR018107">
    <property type="entry name" value="Na-dicarboxylate_symporter_CS"/>
</dbReference>
<dbReference type="PANTHER" id="PTHR42865">
    <property type="entry name" value="PROTON/GLUTAMATE-ASPARTATE SYMPORTER"/>
    <property type="match status" value="1"/>
</dbReference>
<accession>A0AA90EPC8</accession>
<evidence type="ECO:0000256" key="1">
    <source>
        <dbReference type="ARBA" id="ARBA00004651"/>
    </source>
</evidence>
<evidence type="ECO:0000313" key="9">
    <source>
        <dbReference type="EMBL" id="MCY9279071.1"/>
    </source>
</evidence>
<name>A0AA90EPC8_9BACI</name>
<feature type="transmembrane region" description="Helical" evidence="8">
    <location>
        <begin position="355"/>
        <end position="377"/>
    </location>
</feature>
<gene>
    <name evidence="9" type="ORF">MOE73_03160</name>
</gene>
<evidence type="ECO:0000256" key="3">
    <source>
        <dbReference type="ARBA" id="ARBA00022475"/>
    </source>
</evidence>
<dbReference type="InterPro" id="IPR001991">
    <property type="entry name" value="Na-dicarboxylate_symporter"/>
</dbReference>
<evidence type="ECO:0000256" key="6">
    <source>
        <dbReference type="ARBA" id="ARBA00022989"/>
    </source>
</evidence>
<protein>
    <submittedName>
        <fullName evidence="9">Cation:dicarboxylase symporter family transporter</fullName>
    </submittedName>
</protein>
<evidence type="ECO:0000256" key="5">
    <source>
        <dbReference type="ARBA" id="ARBA00022847"/>
    </source>
</evidence>
<dbReference type="AlphaFoldDB" id="A0AA90EPC8"/>
<keyword evidence="4 8" id="KW-0812">Transmembrane</keyword>
<dbReference type="PROSITE" id="PS00713">
    <property type="entry name" value="NA_DICARBOXYL_SYMP_1"/>
    <property type="match status" value="1"/>
</dbReference>
<evidence type="ECO:0000256" key="4">
    <source>
        <dbReference type="ARBA" id="ARBA00022692"/>
    </source>
</evidence>
<comment type="subcellular location">
    <subcellularLocation>
        <location evidence="1">Cell membrane</location>
        <topology evidence="1">Multi-pass membrane protein</topology>
    </subcellularLocation>
</comment>
<feature type="transmembrane region" description="Helical" evidence="8">
    <location>
        <begin position="286"/>
        <end position="303"/>
    </location>
</feature>
<feature type="transmembrane region" description="Helical" evidence="8">
    <location>
        <begin position="80"/>
        <end position="101"/>
    </location>
</feature>
<keyword evidence="6 8" id="KW-1133">Transmembrane helix</keyword>
<dbReference type="EMBL" id="JALAXI010000003">
    <property type="protein sequence ID" value="MCY9279071.1"/>
    <property type="molecule type" value="Genomic_DNA"/>
</dbReference>
<dbReference type="Pfam" id="PF00375">
    <property type="entry name" value="SDF"/>
    <property type="match status" value="1"/>
</dbReference>
<dbReference type="Proteomes" id="UP001066455">
    <property type="component" value="Unassembled WGS sequence"/>
</dbReference>
<keyword evidence="3" id="KW-1003">Cell membrane</keyword>
<evidence type="ECO:0000256" key="2">
    <source>
        <dbReference type="ARBA" id="ARBA00022448"/>
    </source>
</evidence>
<feature type="transmembrane region" description="Helical" evidence="8">
    <location>
        <begin position="222"/>
        <end position="244"/>
    </location>
</feature>
<dbReference type="GO" id="GO:0006835">
    <property type="term" value="P:dicarboxylic acid transport"/>
    <property type="evidence" value="ECO:0007669"/>
    <property type="project" value="TreeGrafter"/>
</dbReference>
<dbReference type="RefSeq" id="WP_268295913.1">
    <property type="nucleotide sequence ID" value="NZ_JALAJI010000009.1"/>
</dbReference>
<dbReference type="InterPro" id="IPR036458">
    <property type="entry name" value="Na:dicarbo_symporter_sf"/>
</dbReference>
<feature type="transmembrane region" description="Helical" evidence="8">
    <location>
        <begin position="153"/>
        <end position="171"/>
    </location>
</feature>
<proteinExistence type="predicted"/>
<feature type="transmembrane region" description="Helical" evidence="8">
    <location>
        <begin position="191"/>
        <end position="216"/>
    </location>
</feature>
<keyword evidence="7 8" id="KW-0472">Membrane</keyword>
<dbReference type="FunFam" id="1.10.3860.10:FF:000001">
    <property type="entry name" value="C4-dicarboxylate transport protein"/>
    <property type="match status" value="1"/>
</dbReference>
<dbReference type="SUPFAM" id="SSF118215">
    <property type="entry name" value="Proton glutamate symport protein"/>
    <property type="match status" value="1"/>
</dbReference>
<reference evidence="9" key="1">
    <citation type="submission" date="2022-02" db="EMBL/GenBank/DDBJ databases">
        <title>Crop Bioprotection Bacillus Genome Sequencing.</title>
        <authorList>
            <person name="Dunlap C."/>
        </authorList>
    </citation>
    <scope>NUCLEOTIDE SEQUENCE</scope>
    <source>
        <strain evidence="9">T20C14</strain>
    </source>
</reference>
<dbReference type="Gene3D" id="1.10.3860.10">
    <property type="entry name" value="Sodium:dicarboxylate symporter"/>
    <property type="match status" value="1"/>
</dbReference>
<keyword evidence="2" id="KW-0813">Transport</keyword>
<dbReference type="PRINTS" id="PR00173">
    <property type="entry name" value="EDTRNSPORT"/>
</dbReference>
<evidence type="ECO:0000256" key="8">
    <source>
        <dbReference type="SAM" id="Phobius"/>
    </source>
</evidence>
<organism evidence="9 10">
    <name type="scientific">Bacillus haynesii</name>
    <dbReference type="NCBI Taxonomy" id="1925021"/>
    <lineage>
        <taxon>Bacteria</taxon>
        <taxon>Bacillati</taxon>
        <taxon>Bacillota</taxon>
        <taxon>Bacilli</taxon>
        <taxon>Bacillales</taxon>
        <taxon>Bacillaceae</taxon>
        <taxon>Bacillus</taxon>
    </lineage>
</organism>
<comment type="caution">
    <text evidence="9">The sequence shown here is derived from an EMBL/GenBank/DDBJ whole genome shotgun (WGS) entry which is preliminary data.</text>
</comment>
<dbReference type="GO" id="GO:0005886">
    <property type="term" value="C:plasma membrane"/>
    <property type="evidence" value="ECO:0007669"/>
    <property type="project" value="UniProtKB-SubCell"/>
</dbReference>
<evidence type="ECO:0000313" key="10">
    <source>
        <dbReference type="Proteomes" id="UP001066455"/>
    </source>
</evidence>
<dbReference type="PANTHER" id="PTHR42865:SF7">
    <property type="entry name" value="PROTON_GLUTAMATE-ASPARTATE SYMPORTER"/>
    <property type="match status" value="1"/>
</dbReference>
<evidence type="ECO:0000256" key="7">
    <source>
        <dbReference type="ARBA" id="ARBA00023136"/>
    </source>
</evidence>
<dbReference type="PROSITE" id="PS00714">
    <property type="entry name" value="NA_DICARBOXYL_SYMP_2"/>
    <property type="match status" value="1"/>
</dbReference>
<dbReference type="GO" id="GO:0015293">
    <property type="term" value="F:symporter activity"/>
    <property type="evidence" value="ECO:0007669"/>
    <property type="project" value="UniProtKB-KW"/>
</dbReference>
<sequence length="428" mass="45618">MKRLKFGLATQIFLGLILGVAAGAIWFGNPAVATYLQPVGDLFLRLIKMIVIPIVVSSLIVGVAGAGSGKKVGRLGFRTILYFEIITTFAIVLGLLLGNIVQPGHGVNFSGAEKQDISQYVETEKEASTKSVADTFLHIVPTNFFQSLAEGDLLAIICFTVLFALGVSAIGEKGKPVLSFFEATSQAMFHVVNIVMKFAPFGVFALIGVTVSKFGFSSLLSLGKLVLLVYLALAFFLIVIFGIVGKLCGINIFKFLAYLKDELLLAYSTSSSETVLPRVMEKMEKIGCPKGIVSFVIPIGYTFNLDGSVLYQAIAALFLAQVYGIDLSIGQQLTLILVLMVTSKGMAAVPGTSFVVLLATLGTIGVPAEGLAFIAGVDRIMDMARTVVNLTGNALAAVVMSKWEGEYDAIKGQTVLNQREPADMKISG</sequence>
<feature type="transmembrane region" description="Helical" evidence="8">
    <location>
        <begin position="47"/>
        <end position="68"/>
    </location>
</feature>
<keyword evidence="5" id="KW-0769">Symport</keyword>